<organism evidence="6 7">
    <name type="scientific">Gandjariella thermophila</name>
    <dbReference type="NCBI Taxonomy" id="1931992"/>
    <lineage>
        <taxon>Bacteria</taxon>
        <taxon>Bacillati</taxon>
        <taxon>Actinomycetota</taxon>
        <taxon>Actinomycetes</taxon>
        <taxon>Pseudonocardiales</taxon>
        <taxon>Pseudonocardiaceae</taxon>
        <taxon>Gandjariella</taxon>
    </lineage>
</organism>
<gene>
    <name evidence="6" type="ORF">GTS_50440</name>
</gene>
<dbReference type="GO" id="GO:0016301">
    <property type="term" value="F:kinase activity"/>
    <property type="evidence" value="ECO:0007669"/>
    <property type="project" value="UniProtKB-KW"/>
</dbReference>
<evidence type="ECO:0000256" key="4">
    <source>
        <dbReference type="SAM" id="MobiDB-lite"/>
    </source>
</evidence>
<dbReference type="InterPro" id="IPR003594">
    <property type="entry name" value="HATPase_dom"/>
</dbReference>
<dbReference type="Gene3D" id="3.30.565.10">
    <property type="entry name" value="Histidine kinase-like ATPase, C-terminal domain"/>
    <property type="match status" value="1"/>
</dbReference>
<dbReference type="AlphaFoldDB" id="A0A4D4J9S0"/>
<feature type="region of interest" description="Disordered" evidence="4">
    <location>
        <begin position="1"/>
        <end position="24"/>
    </location>
</feature>
<dbReference type="SUPFAM" id="SSF55874">
    <property type="entry name" value="ATPase domain of HSP90 chaperone/DNA topoisomerase II/histidine kinase"/>
    <property type="match status" value="1"/>
</dbReference>
<keyword evidence="7" id="KW-1185">Reference proteome</keyword>
<evidence type="ECO:0000256" key="2">
    <source>
        <dbReference type="ARBA" id="ARBA00022777"/>
    </source>
</evidence>
<dbReference type="SMART" id="SM00387">
    <property type="entry name" value="HATPase_c"/>
    <property type="match status" value="1"/>
</dbReference>
<dbReference type="InterPro" id="IPR050482">
    <property type="entry name" value="Sensor_HK_TwoCompSys"/>
</dbReference>
<keyword evidence="3" id="KW-0902">Two-component regulatory system</keyword>
<accession>A0A4D4J9S0</accession>
<evidence type="ECO:0000313" key="7">
    <source>
        <dbReference type="Proteomes" id="UP000298860"/>
    </source>
</evidence>
<evidence type="ECO:0000256" key="3">
    <source>
        <dbReference type="ARBA" id="ARBA00023012"/>
    </source>
</evidence>
<comment type="caution">
    <text evidence="6">The sequence shown here is derived from an EMBL/GenBank/DDBJ whole genome shotgun (WGS) entry which is preliminary data.</text>
</comment>
<dbReference type="Proteomes" id="UP000298860">
    <property type="component" value="Unassembled WGS sequence"/>
</dbReference>
<keyword evidence="2" id="KW-0418">Kinase</keyword>
<sequence length="125" mass="13082">MGGAERACHSEPVNKRADTPIRTTVRMSGPLDVVPDTLAEHAEAVVREAVSNAVRHAHASELAVTISVADDLVVEVVDDGIGIPDTVARSGLHNLSRRASDAGGSCTVRRGEQGGTRLLWSAPLP</sequence>
<dbReference type="PANTHER" id="PTHR24421">
    <property type="entry name" value="NITRATE/NITRITE SENSOR PROTEIN NARX-RELATED"/>
    <property type="match status" value="1"/>
</dbReference>
<proteinExistence type="predicted"/>
<name>A0A4D4J9S0_9PSEU</name>
<evidence type="ECO:0000256" key="1">
    <source>
        <dbReference type="ARBA" id="ARBA00022679"/>
    </source>
</evidence>
<dbReference type="OrthoDB" id="5241249at2"/>
<evidence type="ECO:0000259" key="5">
    <source>
        <dbReference type="SMART" id="SM00387"/>
    </source>
</evidence>
<dbReference type="Pfam" id="PF02518">
    <property type="entry name" value="HATPase_c"/>
    <property type="match status" value="1"/>
</dbReference>
<evidence type="ECO:0000313" key="6">
    <source>
        <dbReference type="EMBL" id="GDY33411.1"/>
    </source>
</evidence>
<dbReference type="GO" id="GO:0000160">
    <property type="term" value="P:phosphorelay signal transduction system"/>
    <property type="evidence" value="ECO:0007669"/>
    <property type="project" value="UniProtKB-KW"/>
</dbReference>
<dbReference type="EMBL" id="BJFL01000041">
    <property type="protein sequence ID" value="GDY33411.1"/>
    <property type="molecule type" value="Genomic_DNA"/>
</dbReference>
<keyword evidence="1" id="KW-0808">Transferase</keyword>
<protein>
    <recommendedName>
        <fullName evidence="5">Histidine kinase/HSP90-like ATPase domain-containing protein</fullName>
    </recommendedName>
</protein>
<feature type="compositionally biased region" description="Basic and acidic residues" evidence="4">
    <location>
        <begin position="1"/>
        <end position="19"/>
    </location>
</feature>
<reference evidence="7" key="1">
    <citation type="submission" date="2019-04" db="EMBL/GenBank/DDBJ databases">
        <title>Draft genome sequence of Pseudonocardiaceae bacterium SL3-2-4.</title>
        <authorList>
            <person name="Ningsih F."/>
            <person name="Yokota A."/>
            <person name="Sakai Y."/>
            <person name="Nanatani K."/>
            <person name="Yabe S."/>
            <person name="Oetari A."/>
            <person name="Sjamsuridzal W."/>
        </authorList>
    </citation>
    <scope>NUCLEOTIDE SEQUENCE [LARGE SCALE GENOMIC DNA]</scope>
    <source>
        <strain evidence="7">SL3-2-4</strain>
    </source>
</reference>
<feature type="domain" description="Histidine kinase/HSP90-like ATPase" evidence="5">
    <location>
        <begin position="37"/>
        <end position="125"/>
    </location>
</feature>
<dbReference type="InterPro" id="IPR036890">
    <property type="entry name" value="HATPase_C_sf"/>
</dbReference>
<dbReference type="PANTHER" id="PTHR24421:SF56">
    <property type="entry name" value="OXYGEN SENSOR HISTIDINE KINASE RESPONSE REGULATOR DOST"/>
    <property type="match status" value="1"/>
</dbReference>